<dbReference type="AlphaFoldDB" id="A0AAE4AXC2"/>
<name>A0AAE4AXC2_9ACTN</name>
<sequence length="49" mass="5444">MLKFVMDPHDDGPGGRSVFRLVATGAGGAYEPHLRRLLHDLLLRQETAE</sequence>
<proteinExistence type="predicted"/>
<dbReference type="Proteomes" id="UP001240236">
    <property type="component" value="Unassembled WGS sequence"/>
</dbReference>
<dbReference type="RefSeq" id="WP_307240484.1">
    <property type="nucleotide sequence ID" value="NZ_JAUSUZ010000001.1"/>
</dbReference>
<gene>
    <name evidence="1" type="ORF">J2S42_003524</name>
</gene>
<reference evidence="1 2" key="1">
    <citation type="submission" date="2023-07" db="EMBL/GenBank/DDBJ databases">
        <title>Sequencing the genomes of 1000 actinobacteria strains.</title>
        <authorList>
            <person name="Klenk H.-P."/>
        </authorList>
    </citation>
    <scope>NUCLEOTIDE SEQUENCE [LARGE SCALE GENOMIC DNA]</scope>
    <source>
        <strain evidence="1 2">DSM 44709</strain>
    </source>
</reference>
<protein>
    <submittedName>
        <fullName evidence="1">Uncharacterized protein</fullName>
    </submittedName>
</protein>
<evidence type="ECO:0000313" key="1">
    <source>
        <dbReference type="EMBL" id="MDQ0366855.1"/>
    </source>
</evidence>
<evidence type="ECO:0000313" key="2">
    <source>
        <dbReference type="Proteomes" id="UP001240236"/>
    </source>
</evidence>
<dbReference type="EMBL" id="JAUSUZ010000001">
    <property type="protein sequence ID" value="MDQ0366855.1"/>
    <property type="molecule type" value="Genomic_DNA"/>
</dbReference>
<accession>A0AAE4AXC2</accession>
<organism evidence="1 2">
    <name type="scientific">Catenuloplanes indicus</name>
    <dbReference type="NCBI Taxonomy" id="137267"/>
    <lineage>
        <taxon>Bacteria</taxon>
        <taxon>Bacillati</taxon>
        <taxon>Actinomycetota</taxon>
        <taxon>Actinomycetes</taxon>
        <taxon>Micromonosporales</taxon>
        <taxon>Micromonosporaceae</taxon>
        <taxon>Catenuloplanes</taxon>
    </lineage>
</organism>
<comment type="caution">
    <text evidence="1">The sequence shown here is derived from an EMBL/GenBank/DDBJ whole genome shotgun (WGS) entry which is preliminary data.</text>
</comment>
<keyword evidence="2" id="KW-1185">Reference proteome</keyword>